<proteinExistence type="predicted"/>
<dbReference type="EMBL" id="AP024329">
    <property type="protein sequence ID" value="BCQ35076.1"/>
    <property type="molecule type" value="Genomic_DNA"/>
</dbReference>
<accession>A0ABM7N0S9</accession>
<keyword evidence="1" id="KW-0812">Transmembrane</keyword>
<dbReference type="RefSeq" id="WP_133842053.1">
    <property type="nucleotide sequence ID" value="NZ_AP024329.1"/>
</dbReference>
<name>A0ABM7N0S9_ERWRD</name>
<keyword evidence="1" id="KW-1133">Transmembrane helix</keyword>
<protein>
    <submittedName>
        <fullName evidence="2">Uncharacterized protein</fullName>
    </submittedName>
</protein>
<evidence type="ECO:0000313" key="3">
    <source>
        <dbReference type="Proteomes" id="UP000677515"/>
    </source>
</evidence>
<gene>
    <name evidence="2" type="ORF">ERHA53_24190</name>
</gene>
<keyword evidence="1" id="KW-0472">Membrane</keyword>
<evidence type="ECO:0000256" key="1">
    <source>
        <dbReference type="SAM" id="Phobius"/>
    </source>
</evidence>
<evidence type="ECO:0000313" key="2">
    <source>
        <dbReference type="EMBL" id="BCQ35076.1"/>
    </source>
</evidence>
<reference evidence="2 3" key="1">
    <citation type="submission" date="2021-01" db="EMBL/GenBank/DDBJ databases">
        <title>Complete genome sequence of Erwinia rhapontici MAFF 311153.</title>
        <authorList>
            <person name="Morohoshi T."/>
            <person name="Someya N."/>
        </authorList>
    </citation>
    <scope>NUCLEOTIDE SEQUENCE [LARGE SCALE GENOMIC DNA]</scope>
    <source>
        <strain evidence="2 3">MAFF 311153</strain>
    </source>
</reference>
<dbReference type="Proteomes" id="UP000677515">
    <property type="component" value="Chromosome"/>
</dbReference>
<feature type="transmembrane region" description="Helical" evidence="1">
    <location>
        <begin position="47"/>
        <end position="65"/>
    </location>
</feature>
<keyword evidence="3" id="KW-1185">Reference proteome</keyword>
<feature type="transmembrane region" description="Helical" evidence="1">
    <location>
        <begin position="97"/>
        <end position="118"/>
    </location>
</feature>
<feature type="transmembrane region" description="Helical" evidence="1">
    <location>
        <begin position="72"/>
        <end position="91"/>
    </location>
</feature>
<sequence>MNLVTGKNKILAFKILFSLTGCLVVVVVHQLGYQWYMEHYRPRSRGVTLGFVKFYMQYAVMPFIFVSSFLKVTFSLAVMTFIFILMFYAWYETNPLRVLLMFISGLAGYGFILLCVLFEKKKLFRWFLKDK</sequence>
<feature type="transmembrane region" description="Helical" evidence="1">
    <location>
        <begin position="12"/>
        <end position="35"/>
    </location>
</feature>
<organism evidence="2 3">
    <name type="scientific">Erwinia rhapontici</name>
    <name type="common">Pectobacterium rhapontici</name>
    <dbReference type="NCBI Taxonomy" id="55212"/>
    <lineage>
        <taxon>Bacteria</taxon>
        <taxon>Pseudomonadati</taxon>
        <taxon>Pseudomonadota</taxon>
        <taxon>Gammaproteobacteria</taxon>
        <taxon>Enterobacterales</taxon>
        <taxon>Erwiniaceae</taxon>
        <taxon>Erwinia</taxon>
    </lineage>
</organism>